<dbReference type="GO" id="GO:0005886">
    <property type="term" value="C:plasma membrane"/>
    <property type="evidence" value="ECO:0007669"/>
    <property type="project" value="UniProtKB-SubCell"/>
</dbReference>
<feature type="transmembrane region" description="Helical" evidence="7">
    <location>
        <begin position="307"/>
        <end position="326"/>
    </location>
</feature>
<feature type="transmembrane region" description="Helical" evidence="7">
    <location>
        <begin position="115"/>
        <end position="134"/>
    </location>
</feature>
<accession>A0A3N2GX78</accession>
<protein>
    <submittedName>
        <fullName evidence="9">Inner membrane transporter RhtA</fullName>
    </submittedName>
</protein>
<dbReference type="PANTHER" id="PTHR42920">
    <property type="entry name" value="OS03G0707200 PROTEIN-RELATED"/>
    <property type="match status" value="1"/>
</dbReference>
<comment type="caution">
    <text evidence="9">The sequence shown here is derived from an EMBL/GenBank/DDBJ whole genome shotgun (WGS) entry which is preliminary data.</text>
</comment>
<keyword evidence="10" id="KW-1185">Reference proteome</keyword>
<evidence type="ECO:0000256" key="4">
    <source>
        <dbReference type="ARBA" id="ARBA00022692"/>
    </source>
</evidence>
<feature type="transmembrane region" description="Helical" evidence="7">
    <location>
        <begin position="220"/>
        <end position="239"/>
    </location>
</feature>
<evidence type="ECO:0000256" key="3">
    <source>
        <dbReference type="ARBA" id="ARBA00022475"/>
    </source>
</evidence>
<dbReference type="Gene3D" id="1.10.3730.20">
    <property type="match status" value="1"/>
</dbReference>
<evidence type="ECO:0000256" key="6">
    <source>
        <dbReference type="ARBA" id="ARBA00023136"/>
    </source>
</evidence>
<keyword evidence="3" id="KW-1003">Cell membrane</keyword>
<feature type="transmembrane region" description="Helical" evidence="7">
    <location>
        <begin position="164"/>
        <end position="181"/>
    </location>
</feature>
<dbReference type="Proteomes" id="UP000274843">
    <property type="component" value="Unassembled WGS sequence"/>
</dbReference>
<feature type="transmembrane region" description="Helical" evidence="7">
    <location>
        <begin position="80"/>
        <end position="103"/>
    </location>
</feature>
<feature type="domain" description="EamA" evidence="8">
    <location>
        <begin position="190"/>
        <end position="321"/>
    </location>
</feature>
<evidence type="ECO:0000259" key="8">
    <source>
        <dbReference type="Pfam" id="PF00892"/>
    </source>
</evidence>
<feature type="transmembrane region" description="Helical" evidence="7">
    <location>
        <begin position="280"/>
        <end position="301"/>
    </location>
</feature>
<feature type="transmembrane region" description="Helical" evidence="7">
    <location>
        <begin position="140"/>
        <end position="159"/>
    </location>
</feature>
<evidence type="ECO:0000256" key="7">
    <source>
        <dbReference type="SAM" id="Phobius"/>
    </source>
</evidence>
<dbReference type="AlphaFoldDB" id="A0A3N2GX78"/>
<dbReference type="PANTHER" id="PTHR42920:SF5">
    <property type="entry name" value="EAMA DOMAIN-CONTAINING PROTEIN"/>
    <property type="match status" value="1"/>
</dbReference>
<keyword evidence="6 7" id="KW-0472">Membrane</keyword>
<feature type="transmembrane region" description="Helical" evidence="7">
    <location>
        <begin position="187"/>
        <end position="208"/>
    </location>
</feature>
<dbReference type="InterPro" id="IPR051258">
    <property type="entry name" value="Diverse_Substrate_Transporter"/>
</dbReference>
<keyword evidence="5 7" id="KW-1133">Transmembrane helix</keyword>
<evidence type="ECO:0000256" key="1">
    <source>
        <dbReference type="ARBA" id="ARBA00004651"/>
    </source>
</evidence>
<evidence type="ECO:0000313" key="10">
    <source>
        <dbReference type="Proteomes" id="UP000274843"/>
    </source>
</evidence>
<gene>
    <name evidence="9" type="ORF">EDD35_3576</name>
</gene>
<comment type="subcellular location">
    <subcellularLocation>
        <location evidence="1">Cell membrane</location>
        <topology evidence="1">Multi-pass membrane protein</topology>
    </subcellularLocation>
</comment>
<dbReference type="SUPFAM" id="SSF103481">
    <property type="entry name" value="Multidrug resistance efflux transporter EmrE"/>
    <property type="match status" value="2"/>
</dbReference>
<organism evidence="9 10">
    <name type="scientific">Amycolatopsis thermoflava</name>
    <dbReference type="NCBI Taxonomy" id="84480"/>
    <lineage>
        <taxon>Bacteria</taxon>
        <taxon>Bacillati</taxon>
        <taxon>Actinomycetota</taxon>
        <taxon>Actinomycetes</taxon>
        <taxon>Pseudonocardiales</taxon>
        <taxon>Pseudonocardiaceae</taxon>
        <taxon>Amycolatopsis</taxon>
        <taxon>Amycolatopsis methanolica group</taxon>
    </lineage>
</organism>
<feature type="transmembrane region" description="Helical" evidence="7">
    <location>
        <begin position="245"/>
        <end position="268"/>
    </location>
</feature>
<evidence type="ECO:0000313" key="9">
    <source>
        <dbReference type="EMBL" id="ROS41222.1"/>
    </source>
</evidence>
<keyword evidence="4 7" id="KW-0812">Transmembrane</keyword>
<dbReference type="InterPro" id="IPR000620">
    <property type="entry name" value="EamA_dom"/>
</dbReference>
<dbReference type="EMBL" id="RKHY01000001">
    <property type="protein sequence ID" value="ROS41222.1"/>
    <property type="molecule type" value="Genomic_DNA"/>
</dbReference>
<sequence length="330" mass="34149">MISTFVEVQRAVRQIRWELSVGAASVGDVVQVYVEGVGGRLPKPRALAAAGRALGAIPPPLQVLIGIVSVQVGASLAKQLFAVAGPAGTVALRLFFAAVVLLLVWRPVLRMGRRALPVVLAYGLVLGTMNLTFYQALARIPQGIAVTIEFLGPLAVALAGSRRWLDVLWALLAAGGVVLLAETRGDLSMLGIVFALVAGACWGLYILLSASLGKRTEEGKGLALGMAVAAVAAMPAGVVESGASLLSPWVLLIGLAVALLSSVVPYSLELEALRKIPPRVFGILMSLEPAVAALSGLLVLGEALHPLQWLAICCVVAASIGATRSVRDAP</sequence>
<feature type="transmembrane region" description="Helical" evidence="7">
    <location>
        <begin position="53"/>
        <end position="74"/>
    </location>
</feature>
<name>A0A3N2GX78_9PSEU</name>
<reference evidence="9 10" key="1">
    <citation type="submission" date="2018-11" db="EMBL/GenBank/DDBJ databases">
        <title>Sequencing the genomes of 1000 actinobacteria strains.</title>
        <authorList>
            <person name="Klenk H.-P."/>
        </authorList>
    </citation>
    <scope>NUCLEOTIDE SEQUENCE [LARGE SCALE GENOMIC DNA]</scope>
    <source>
        <strain evidence="9 10">DSM 44348</strain>
    </source>
</reference>
<evidence type="ECO:0000256" key="5">
    <source>
        <dbReference type="ARBA" id="ARBA00022989"/>
    </source>
</evidence>
<proteinExistence type="inferred from homology"/>
<dbReference type="Pfam" id="PF00892">
    <property type="entry name" value="EamA"/>
    <property type="match status" value="1"/>
</dbReference>
<dbReference type="InterPro" id="IPR037185">
    <property type="entry name" value="EmrE-like"/>
</dbReference>
<evidence type="ECO:0000256" key="2">
    <source>
        <dbReference type="ARBA" id="ARBA00007362"/>
    </source>
</evidence>
<comment type="similarity">
    <text evidence="2">Belongs to the EamA transporter family.</text>
</comment>